<evidence type="ECO:0000313" key="2">
    <source>
        <dbReference type="EMBL" id="KAL3511951.1"/>
    </source>
</evidence>
<sequence>MREKRTMAISKWLCSNSTKNMFVKIVHPGGHIELHDRPIIAADIMRRNPKSCVAYPNVFKQPWAIVAPETTLLPGQKFYVVPISTVRRLQLLSKINSSSQLQESETSTPNSKNDVDSDDKSSGCCLFKNNDHPNKVPYSSLKESENSEMGSNLKGKKDDKCCKFLISGIKTKANNEDKSKERGSSETDALAMKKTKDQQTNSPKRLSSFDSWQPNLQSIAEE</sequence>
<feature type="compositionally biased region" description="Low complexity" evidence="1">
    <location>
        <begin position="97"/>
        <end position="112"/>
    </location>
</feature>
<name>A0ABD2YY89_9GENT</name>
<feature type="region of interest" description="Disordered" evidence="1">
    <location>
        <begin position="173"/>
        <end position="222"/>
    </location>
</feature>
<dbReference type="PANTHER" id="PTHR33052">
    <property type="entry name" value="DUF4228 DOMAIN PROTEIN-RELATED"/>
    <property type="match status" value="1"/>
</dbReference>
<accession>A0ABD2YY89</accession>
<dbReference type="Proteomes" id="UP001630127">
    <property type="component" value="Unassembled WGS sequence"/>
</dbReference>
<gene>
    <name evidence="2" type="ORF">ACH5RR_024668</name>
</gene>
<feature type="compositionally biased region" description="Polar residues" evidence="1">
    <location>
        <begin position="198"/>
        <end position="222"/>
    </location>
</feature>
<protein>
    <submittedName>
        <fullName evidence="2">Uncharacterized protein</fullName>
    </submittedName>
</protein>
<comment type="caution">
    <text evidence="2">The sequence shown here is derived from an EMBL/GenBank/DDBJ whole genome shotgun (WGS) entry which is preliminary data.</text>
</comment>
<reference evidence="2 3" key="1">
    <citation type="submission" date="2024-11" db="EMBL/GenBank/DDBJ databases">
        <title>A near-complete genome assembly of Cinchona calisaya.</title>
        <authorList>
            <person name="Lian D.C."/>
            <person name="Zhao X.W."/>
            <person name="Wei L."/>
        </authorList>
    </citation>
    <scope>NUCLEOTIDE SEQUENCE [LARGE SCALE GENOMIC DNA]</scope>
    <source>
        <tissue evidence="2">Nenye</tissue>
    </source>
</reference>
<evidence type="ECO:0000313" key="3">
    <source>
        <dbReference type="Proteomes" id="UP001630127"/>
    </source>
</evidence>
<feature type="region of interest" description="Disordered" evidence="1">
    <location>
        <begin position="97"/>
        <end position="155"/>
    </location>
</feature>
<dbReference type="AlphaFoldDB" id="A0ABD2YY89"/>
<proteinExistence type="predicted"/>
<organism evidence="2 3">
    <name type="scientific">Cinchona calisaya</name>
    <dbReference type="NCBI Taxonomy" id="153742"/>
    <lineage>
        <taxon>Eukaryota</taxon>
        <taxon>Viridiplantae</taxon>
        <taxon>Streptophyta</taxon>
        <taxon>Embryophyta</taxon>
        <taxon>Tracheophyta</taxon>
        <taxon>Spermatophyta</taxon>
        <taxon>Magnoliopsida</taxon>
        <taxon>eudicotyledons</taxon>
        <taxon>Gunneridae</taxon>
        <taxon>Pentapetalae</taxon>
        <taxon>asterids</taxon>
        <taxon>lamiids</taxon>
        <taxon>Gentianales</taxon>
        <taxon>Rubiaceae</taxon>
        <taxon>Cinchonoideae</taxon>
        <taxon>Cinchoneae</taxon>
        <taxon>Cinchona</taxon>
    </lineage>
</organism>
<dbReference type="Pfam" id="PF14009">
    <property type="entry name" value="PADRE"/>
    <property type="match status" value="1"/>
</dbReference>
<dbReference type="InterPro" id="IPR025322">
    <property type="entry name" value="PADRE_dom"/>
</dbReference>
<keyword evidence="3" id="KW-1185">Reference proteome</keyword>
<evidence type="ECO:0000256" key="1">
    <source>
        <dbReference type="SAM" id="MobiDB-lite"/>
    </source>
</evidence>
<feature type="compositionally biased region" description="Basic and acidic residues" evidence="1">
    <location>
        <begin position="173"/>
        <end position="185"/>
    </location>
</feature>
<dbReference type="EMBL" id="JBJUIK010000011">
    <property type="protein sequence ID" value="KAL3511951.1"/>
    <property type="molecule type" value="Genomic_DNA"/>
</dbReference>